<dbReference type="InterPro" id="IPR016208">
    <property type="entry name" value="Ald_Oxase/xanthine_DH-like"/>
</dbReference>
<dbReference type="PANTHER" id="PTHR11908:SF132">
    <property type="entry name" value="ALDEHYDE OXIDASE 1-RELATED"/>
    <property type="match status" value="1"/>
</dbReference>
<organism evidence="5 6">
    <name type="scientific">Arcobacter defluvii</name>
    <dbReference type="NCBI Taxonomy" id="873191"/>
    <lineage>
        <taxon>Bacteria</taxon>
        <taxon>Pseudomonadati</taxon>
        <taxon>Campylobacterota</taxon>
        <taxon>Epsilonproteobacteria</taxon>
        <taxon>Campylobacterales</taxon>
        <taxon>Arcobacteraceae</taxon>
        <taxon>Arcobacter</taxon>
    </lineage>
</organism>
<feature type="domain" description="Aldehyde oxidase/xanthine dehydrogenase a/b hammerhead" evidence="4">
    <location>
        <begin position="18"/>
        <end position="123"/>
    </location>
</feature>
<dbReference type="EMBL" id="CP053835">
    <property type="protein sequence ID" value="QKF77022.1"/>
    <property type="molecule type" value="Genomic_DNA"/>
</dbReference>
<keyword evidence="6" id="KW-1185">Reference proteome</keyword>
<dbReference type="Gene3D" id="3.90.1170.50">
    <property type="entry name" value="Aldehyde oxidase/xanthine dehydrogenase, a/b hammerhead"/>
    <property type="match status" value="1"/>
</dbReference>
<dbReference type="AlphaFoldDB" id="A0AAE7BFD1"/>
<reference evidence="5 6" key="1">
    <citation type="submission" date="2020-05" db="EMBL/GenBank/DDBJ databases">
        <title>Complete genome sequencing of Campylobacter and Arcobacter type strains.</title>
        <authorList>
            <person name="Miller W.G."/>
            <person name="Yee E."/>
        </authorList>
    </citation>
    <scope>NUCLEOTIDE SEQUENCE [LARGE SCALE GENOMIC DNA]</scope>
    <source>
        <strain evidence="5 6">LMG 25694</strain>
    </source>
</reference>
<accession>A0AAE7BFD1</accession>
<gene>
    <name evidence="5" type="primary">xdeB</name>
    <name evidence="5" type="ORF">ADFLV_0981</name>
</gene>
<sequence length="772" mass="85608">MSFHGMNIPHDSAFTHVTGKSVFIDDRESLSSEVFVGFITSKYAKGIVKNIDFSKALECEGVYAGFTSEDFYDNSWGTIVHDQPLLAKNIEHFDEPIAILACKSKEIFEEIKALVEVEVIEDKSILDLDDSIKNKEFLYTAKAFVKGDTKTSFENSKYILEGDFYSGGQEHFYLESQACVVYPLEDGAVEVHSSSQHSSEVQHVVAHSLGLPMHKVSSIVKRMGGGFGGKESQPALFATCASLVALKLNRPARVVLTKDEDMKITGKRHPTKTYYKVAFDETGKIEALEADIYSDAGAYTDVSPSILERSMFHIDGAYNLENALIKGYVCKTNYPSNTAFRGFGGPQGTFVIENIIEDIANFLNIDALEIRKLNYYKGEECTTPFGQQVINNKLPELFEKIELSSEYKKRREEINKFNAQNNGYVKGLSLSAVKFGISFTARHLNQGNALVNIHLDGTIEASTGATEMGQGVNTKILQVIAEAFSISPSKVKIMATSTQRNANTSATAASSGSDLNSAAALKACEAIKERLKNLAWQVFYTQKSNDDFLSQIDEDVTSIEFKDGFVIDEKNSKSISLLELLDIAYKNRISICEYAHYKTENLTFNKEKGFGKAFNYFTNGVAVSEVIIDEFTGEKKVLRSDIIMDLGRMINPGIDEGQVAGGFVQSLGWVSMEKLVYSNKGELLTYSPTTYKIPSIHDMPEVFNIDFIENDTTTTNVRRSKAVGEPPFLLGISVFTAIKDALKYRAKNNELVKMNSPATNENILMTLENLKA</sequence>
<evidence type="ECO:0000313" key="5">
    <source>
        <dbReference type="EMBL" id="QKF77022.1"/>
    </source>
</evidence>
<dbReference type="Pfam" id="PF02738">
    <property type="entry name" value="MoCoBD_1"/>
    <property type="match status" value="1"/>
</dbReference>
<dbReference type="Gene3D" id="3.30.365.10">
    <property type="entry name" value="Aldehyde oxidase/xanthine dehydrogenase, molybdopterin binding domain"/>
    <property type="match status" value="4"/>
</dbReference>
<evidence type="ECO:0000256" key="3">
    <source>
        <dbReference type="ARBA" id="ARBA00053029"/>
    </source>
</evidence>
<dbReference type="SUPFAM" id="SSF54665">
    <property type="entry name" value="CO dehydrogenase molybdoprotein N-domain-like"/>
    <property type="match status" value="1"/>
</dbReference>
<dbReference type="Pfam" id="PF20256">
    <property type="entry name" value="MoCoBD_2"/>
    <property type="match status" value="1"/>
</dbReference>
<dbReference type="InterPro" id="IPR000674">
    <property type="entry name" value="Ald_Oxase/Xan_DH_a/b"/>
</dbReference>
<dbReference type="InterPro" id="IPR037165">
    <property type="entry name" value="AldOxase/xan_DH_Mopterin-bd_sf"/>
</dbReference>
<dbReference type="GO" id="GO:0005506">
    <property type="term" value="F:iron ion binding"/>
    <property type="evidence" value="ECO:0007669"/>
    <property type="project" value="InterPro"/>
</dbReference>
<dbReference type="InterPro" id="IPR008274">
    <property type="entry name" value="AldOxase/xan_DH_MoCoBD1"/>
</dbReference>
<dbReference type="PANTHER" id="PTHR11908">
    <property type="entry name" value="XANTHINE DEHYDROGENASE"/>
    <property type="match status" value="1"/>
</dbReference>
<dbReference type="Proteomes" id="UP000503313">
    <property type="component" value="Chromosome"/>
</dbReference>
<protein>
    <submittedName>
        <fullName evidence="5">Xanthine dehydrogenase, molybdopterin-binding subunit</fullName>
        <ecNumber evidence="5">1.17.1.4</ecNumber>
    </submittedName>
</protein>
<dbReference type="EC" id="1.17.1.4" evidence="5"/>
<comment type="cofactor">
    <cofactor evidence="3">
        <name>Mo-molybdopterin cytosine dinucleotide</name>
        <dbReference type="ChEBI" id="CHEBI:71308"/>
    </cofactor>
</comment>
<dbReference type="InterPro" id="IPR036856">
    <property type="entry name" value="Ald_Oxase/Xan_DH_a/b_sf"/>
</dbReference>
<evidence type="ECO:0000259" key="4">
    <source>
        <dbReference type="SMART" id="SM01008"/>
    </source>
</evidence>
<keyword evidence="1" id="KW-0500">Molybdenum</keyword>
<dbReference type="SMART" id="SM01008">
    <property type="entry name" value="Ald_Xan_dh_C"/>
    <property type="match status" value="1"/>
</dbReference>
<dbReference type="SUPFAM" id="SSF56003">
    <property type="entry name" value="Molybdenum cofactor-binding domain"/>
    <property type="match status" value="1"/>
</dbReference>
<dbReference type="Pfam" id="PF01315">
    <property type="entry name" value="Ald_Xan_dh_C"/>
    <property type="match status" value="1"/>
</dbReference>
<evidence type="ECO:0000313" key="6">
    <source>
        <dbReference type="Proteomes" id="UP000503313"/>
    </source>
</evidence>
<dbReference type="GO" id="GO:0004854">
    <property type="term" value="F:xanthine dehydrogenase activity"/>
    <property type="evidence" value="ECO:0007669"/>
    <property type="project" value="UniProtKB-EC"/>
</dbReference>
<evidence type="ECO:0000256" key="1">
    <source>
        <dbReference type="ARBA" id="ARBA00022505"/>
    </source>
</evidence>
<evidence type="ECO:0000256" key="2">
    <source>
        <dbReference type="ARBA" id="ARBA00023002"/>
    </source>
</evidence>
<name>A0AAE7BFD1_9BACT</name>
<keyword evidence="2 5" id="KW-0560">Oxidoreductase</keyword>
<dbReference type="InterPro" id="IPR046867">
    <property type="entry name" value="AldOxase/xan_DH_MoCoBD2"/>
</dbReference>
<dbReference type="KEGG" id="adz:ADFLV_0981"/>
<dbReference type="FunFam" id="3.30.365.10:FF:000001">
    <property type="entry name" value="Xanthine dehydrogenase oxidase"/>
    <property type="match status" value="1"/>
</dbReference>
<dbReference type="RefSeq" id="WP_129012021.1">
    <property type="nucleotide sequence ID" value="NZ_CP053835.1"/>
</dbReference>
<proteinExistence type="predicted"/>